<dbReference type="SMART" id="SM00448">
    <property type="entry name" value="REC"/>
    <property type="match status" value="1"/>
</dbReference>
<evidence type="ECO:0000313" key="6">
    <source>
        <dbReference type="Proteomes" id="UP000029046"/>
    </source>
</evidence>
<dbReference type="PRINTS" id="PR00038">
    <property type="entry name" value="HTHLUXR"/>
</dbReference>
<dbReference type="eggNOG" id="COG2197">
    <property type="taxonomic scope" value="Bacteria"/>
</dbReference>
<dbReference type="PROSITE" id="PS00622">
    <property type="entry name" value="HTH_LUXR_1"/>
    <property type="match status" value="1"/>
</dbReference>
<dbReference type="CDD" id="cd06170">
    <property type="entry name" value="LuxR_C_like"/>
    <property type="match status" value="1"/>
</dbReference>
<dbReference type="AlphaFoldDB" id="A0A087ARX3"/>
<evidence type="ECO:0000259" key="3">
    <source>
        <dbReference type="PROSITE" id="PS50043"/>
    </source>
</evidence>
<comment type="caution">
    <text evidence="5">The sequence shown here is derived from an EMBL/GenBank/DDBJ whole genome shotgun (WGS) entry which is preliminary data.</text>
</comment>
<dbReference type="Pfam" id="PF00072">
    <property type="entry name" value="Response_reg"/>
    <property type="match status" value="1"/>
</dbReference>
<dbReference type="InterPro" id="IPR001789">
    <property type="entry name" value="Sig_transdc_resp-reg_receiver"/>
</dbReference>
<dbReference type="Gene3D" id="1.10.10.10">
    <property type="entry name" value="Winged helix-like DNA-binding domain superfamily/Winged helix DNA-binding domain"/>
    <property type="match status" value="1"/>
</dbReference>
<dbReference type="InterPro" id="IPR000792">
    <property type="entry name" value="Tscrpt_reg_LuxR_C"/>
</dbReference>
<feature type="domain" description="Response regulatory" evidence="4">
    <location>
        <begin position="24"/>
        <end position="145"/>
    </location>
</feature>
<dbReference type="InterPro" id="IPR039420">
    <property type="entry name" value="WalR-like"/>
</dbReference>
<dbReference type="GO" id="GO:0000160">
    <property type="term" value="P:phosphorelay signal transduction system"/>
    <property type="evidence" value="ECO:0007669"/>
    <property type="project" value="InterPro"/>
</dbReference>
<protein>
    <submittedName>
        <fullName evidence="5">Two component transcriptional regulator, LuxR family protein</fullName>
    </submittedName>
</protein>
<dbReference type="InterPro" id="IPR036388">
    <property type="entry name" value="WH-like_DNA-bd_sf"/>
</dbReference>
<keyword evidence="2" id="KW-0597">Phosphoprotein</keyword>
<name>A0A087ARX3_9BIFI</name>
<feature type="modified residue" description="4-aspartylphosphate" evidence="2">
    <location>
        <position position="80"/>
    </location>
</feature>
<evidence type="ECO:0000313" key="5">
    <source>
        <dbReference type="EMBL" id="KFI61523.1"/>
    </source>
</evidence>
<dbReference type="EMBL" id="JGYX01000001">
    <property type="protein sequence ID" value="KFI61523.1"/>
    <property type="molecule type" value="Genomic_DNA"/>
</dbReference>
<dbReference type="InterPro" id="IPR011006">
    <property type="entry name" value="CheY-like_superfamily"/>
</dbReference>
<accession>A0A087ARX3</accession>
<dbReference type="PANTHER" id="PTHR43214:SF43">
    <property type="entry name" value="TWO-COMPONENT RESPONSE REGULATOR"/>
    <property type="match status" value="1"/>
</dbReference>
<reference evidence="5 6" key="1">
    <citation type="submission" date="2014-03" db="EMBL/GenBank/DDBJ databases">
        <title>Genomics of Bifidobacteria.</title>
        <authorList>
            <person name="Ventura M."/>
            <person name="Milani C."/>
            <person name="Lugli G.A."/>
        </authorList>
    </citation>
    <scope>NUCLEOTIDE SEQUENCE [LARGE SCALE GENOMIC DNA]</scope>
    <source>
        <strain evidence="5 6">LMG 11586</strain>
    </source>
</reference>
<keyword evidence="6" id="KW-1185">Reference proteome</keyword>
<evidence type="ECO:0000259" key="4">
    <source>
        <dbReference type="PROSITE" id="PS50110"/>
    </source>
</evidence>
<dbReference type="InterPro" id="IPR016032">
    <property type="entry name" value="Sig_transdc_resp-reg_C-effctor"/>
</dbReference>
<keyword evidence="1" id="KW-0238">DNA-binding</keyword>
<dbReference type="Gene3D" id="3.40.50.2300">
    <property type="match status" value="1"/>
</dbReference>
<dbReference type="Proteomes" id="UP000029046">
    <property type="component" value="Unassembled WGS sequence"/>
</dbReference>
<dbReference type="GO" id="GO:0006355">
    <property type="term" value="P:regulation of DNA-templated transcription"/>
    <property type="evidence" value="ECO:0007669"/>
    <property type="project" value="InterPro"/>
</dbReference>
<dbReference type="Pfam" id="PF00196">
    <property type="entry name" value="GerE"/>
    <property type="match status" value="1"/>
</dbReference>
<organism evidence="5 6">
    <name type="scientific">Bifidobacterium pullorum subsp. gallinarum</name>
    <dbReference type="NCBI Taxonomy" id="78344"/>
    <lineage>
        <taxon>Bacteria</taxon>
        <taxon>Bacillati</taxon>
        <taxon>Actinomycetota</taxon>
        <taxon>Actinomycetes</taxon>
        <taxon>Bifidobacteriales</taxon>
        <taxon>Bifidobacteriaceae</taxon>
        <taxon>Bifidobacterium</taxon>
    </lineage>
</organism>
<dbReference type="SUPFAM" id="SSF52172">
    <property type="entry name" value="CheY-like"/>
    <property type="match status" value="1"/>
</dbReference>
<dbReference type="PROSITE" id="PS50110">
    <property type="entry name" value="RESPONSE_REGULATORY"/>
    <property type="match status" value="1"/>
</dbReference>
<proteinExistence type="predicted"/>
<dbReference type="SMART" id="SM00421">
    <property type="entry name" value="HTH_LUXR"/>
    <property type="match status" value="1"/>
</dbReference>
<sequence length="238" mass="26317">MRDEHSDESGYDAAEVERAAEDLRVGIIDDDALTLAALRSVVNGMAPRHGTVVIWTSRSGDEAVDLCVDRRSRPDVVLVDMNMDGVDGGMVCQRIRHFSDRIVIYGMTAHSLRRYEHVTRRFGAQALLDKADVQGLQRCLADCAAGRTYIQQGFSSPGQAYRLLTVPGAVNATSLELSPRETEVLDWTIEGLTAKEVAARMALSEATVKTHLRHAIRKLGVGNKLQLIRAWTQFRSAR</sequence>
<evidence type="ECO:0000256" key="2">
    <source>
        <dbReference type="PROSITE-ProRule" id="PRU00169"/>
    </source>
</evidence>
<gene>
    <name evidence="5" type="ORF">BIGA_0037</name>
</gene>
<feature type="domain" description="HTH luxR-type" evidence="3">
    <location>
        <begin position="170"/>
        <end position="234"/>
    </location>
</feature>
<dbReference type="GO" id="GO:0003677">
    <property type="term" value="F:DNA binding"/>
    <property type="evidence" value="ECO:0007669"/>
    <property type="project" value="UniProtKB-KW"/>
</dbReference>
<dbReference type="SUPFAM" id="SSF46894">
    <property type="entry name" value="C-terminal effector domain of the bipartite response regulators"/>
    <property type="match status" value="1"/>
</dbReference>
<evidence type="ECO:0000256" key="1">
    <source>
        <dbReference type="ARBA" id="ARBA00023125"/>
    </source>
</evidence>
<dbReference type="PANTHER" id="PTHR43214">
    <property type="entry name" value="TWO-COMPONENT RESPONSE REGULATOR"/>
    <property type="match status" value="1"/>
</dbReference>
<dbReference type="PROSITE" id="PS50043">
    <property type="entry name" value="HTH_LUXR_2"/>
    <property type="match status" value="1"/>
</dbReference>
<dbReference type="CDD" id="cd00156">
    <property type="entry name" value="REC"/>
    <property type="match status" value="1"/>
</dbReference>